<name>A0A1N6QJ34_9GAMM</name>
<reference evidence="3 4" key="1">
    <citation type="submission" date="2017-01" db="EMBL/GenBank/DDBJ databases">
        <authorList>
            <person name="Mah S.A."/>
            <person name="Swanson W.J."/>
            <person name="Moy G.W."/>
            <person name="Vacquier V.D."/>
        </authorList>
    </citation>
    <scope>NUCLEOTIDE SEQUENCE [LARGE SCALE GENOMIC DNA]</scope>
    <source>
        <strain evidence="3 4">DSM 7027</strain>
    </source>
</reference>
<dbReference type="Gene3D" id="2.60.120.10">
    <property type="entry name" value="Jelly Rolls"/>
    <property type="match status" value="1"/>
</dbReference>
<dbReference type="STRING" id="49186.SAMN05421647_102543"/>
<dbReference type="GO" id="GO:0046872">
    <property type="term" value="F:metal ion binding"/>
    <property type="evidence" value="ECO:0007669"/>
    <property type="project" value="UniProtKB-KW"/>
</dbReference>
<evidence type="ECO:0000256" key="1">
    <source>
        <dbReference type="ARBA" id="ARBA00022723"/>
    </source>
</evidence>
<evidence type="ECO:0000313" key="4">
    <source>
        <dbReference type="Proteomes" id="UP000186895"/>
    </source>
</evidence>
<gene>
    <name evidence="3" type="ORF">SAMN05421647_102543</name>
</gene>
<evidence type="ECO:0000259" key="2">
    <source>
        <dbReference type="Pfam" id="PF07883"/>
    </source>
</evidence>
<accession>A0A1N6QJ34</accession>
<dbReference type="InterPro" id="IPR014710">
    <property type="entry name" value="RmlC-like_jellyroll"/>
</dbReference>
<organism evidence="3 4">
    <name type="scientific">Marinobacterium stanieri</name>
    <dbReference type="NCBI Taxonomy" id="49186"/>
    <lineage>
        <taxon>Bacteria</taxon>
        <taxon>Pseudomonadati</taxon>
        <taxon>Pseudomonadota</taxon>
        <taxon>Gammaproteobacteria</taxon>
        <taxon>Oceanospirillales</taxon>
        <taxon>Oceanospirillaceae</taxon>
        <taxon>Marinobacterium</taxon>
    </lineage>
</organism>
<dbReference type="EMBL" id="FTMN01000002">
    <property type="protein sequence ID" value="SIQ16641.1"/>
    <property type="molecule type" value="Genomic_DNA"/>
</dbReference>
<keyword evidence="1" id="KW-0479">Metal-binding</keyword>
<dbReference type="AlphaFoldDB" id="A0A1N6QJ34"/>
<dbReference type="PANTHER" id="PTHR35848">
    <property type="entry name" value="OXALATE-BINDING PROTEIN"/>
    <property type="match status" value="1"/>
</dbReference>
<dbReference type="SUPFAM" id="SSF51182">
    <property type="entry name" value="RmlC-like cupins"/>
    <property type="match status" value="1"/>
</dbReference>
<proteinExistence type="predicted"/>
<dbReference type="Pfam" id="PF07883">
    <property type="entry name" value="Cupin_2"/>
    <property type="match status" value="1"/>
</dbReference>
<dbReference type="InterPro" id="IPR013096">
    <property type="entry name" value="Cupin_2"/>
</dbReference>
<dbReference type="Proteomes" id="UP000186895">
    <property type="component" value="Unassembled WGS sequence"/>
</dbReference>
<dbReference type="PANTHER" id="PTHR35848:SF6">
    <property type="entry name" value="CUPIN TYPE-2 DOMAIN-CONTAINING PROTEIN"/>
    <property type="match status" value="1"/>
</dbReference>
<protein>
    <submittedName>
        <fullName evidence="3">Cupin domain protein</fullName>
    </submittedName>
</protein>
<keyword evidence="4" id="KW-1185">Reference proteome</keyword>
<sequence length="123" mass="13671">MEFLTDDAFMVLANPGVASTQLLSPHNSNSRRVTLTRVVVQPGHEQPRHSHPESEQIWIAVSGAGTLLLGDDKTLEFEAGQVVRFEDGDIHGFLNANDDPFIYISVTSPPIDFNYAYTTKNER</sequence>
<evidence type="ECO:0000313" key="3">
    <source>
        <dbReference type="EMBL" id="SIQ16641.1"/>
    </source>
</evidence>
<dbReference type="InterPro" id="IPR011051">
    <property type="entry name" value="RmlC_Cupin_sf"/>
</dbReference>
<feature type="domain" description="Cupin type-2" evidence="2">
    <location>
        <begin position="37"/>
        <end position="106"/>
    </location>
</feature>
<dbReference type="InterPro" id="IPR051610">
    <property type="entry name" value="GPI/OXD"/>
</dbReference>